<keyword evidence="2" id="KW-1185">Reference proteome</keyword>
<evidence type="ECO:0000313" key="2">
    <source>
        <dbReference type="Proteomes" id="UP001187734"/>
    </source>
</evidence>
<gene>
    <name evidence="1" type="ORF">FTOL_01386</name>
</gene>
<reference evidence="1" key="1">
    <citation type="submission" date="2018-03" db="EMBL/GenBank/DDBJ databases">
        <authorList>
            <person name="Guldener U."/>
        </authorList>
    </citation>
    <scope>NUCLEOTIDE SEQUENCE</scope>
</reference>
<organism evidence="1 2">
    <name type="scientific">Fusarium torulosum</name>
    <dbReference type="NCBI Taxonomy" id="33205"/>
    <lineage>
        <taxon>Eukaryota</taxon>
        <taxon>Fungi</taxon>
        <taxon>Dikarya</taxon>
        <taxon>Ascomycota</taxon>
        <taxon>Pezizomycotina</taxon>
        <taxon>Sordariomycetes</taxon>
        <taxon>Hypocreomycetidae</taxon>
        <taxon>Hypocreales</taxon>
        <taxon>Nectriaceae</taxon>
        <taxon>Fusarium</taxon>
    </lineage>
</organism>
<dbReference type="EMBL" id="ONZP01000045">
    <property type="protein sequence ID" value="SPJ71658.1"/>
    <property type="molecule type" value="Genomic_DNA"/>
</dbReference>
<comment type="caution">
    <text evidence="1">The sequence shown here is derived from an EMBL/GenBank/DDBJ whole genome shotgun (WGS) entry which is preliminary data.</text>
</comment>
<dbReference type="Proteomes" id="UP001187734">
    <property type="component" value="Unassembled WGS sequence"/>
</dbReference>
<evidence type="ECO:0000313" key="1">
    <source>
        <dbReference type="EMBL" id="SPJ71658.1"/>
    </source>
</evidence>
<sequence>MANVRQGTSISYVSCTTRVSRVMDFSVEISDLQG</sequence>
<accession>A0AAE8M082</accession>
<proteinExistence type="predicted"/>
<protein>
    <submittedName>
        <fullName evidence="1">Uncharacterized protein</fullName>
    </submittedName>
</protein>
<dbReference type="AlphaFoldDB" id="A0AAE8M082"/>
<name>A0AAE8M082_9HYPO</name>